<gene>
    <name evidence="1" type="ORF">PMAYCL1PPCAC_08568</name>
</gene>
<keyword evidence="2" id="KW-1185">Reference proteome</keyword>
<comment type="caution">
    <text evidence="1">The sequence shown here is derived from an EMBL/GenBank/DDBJ whole genome shotgun (WGS) entry which is preliminary data.</text>
</comment>
<proteinExistence type="predicted"/>
<dbReference type="AlphaFoldDB" id="A0AAN5C5M8"/>
<sequence>VHTMMVRRRLRLTTTGSLNVRMHGIGVHFHPSMGPGWDKAANFDGTLCGAAAHAVVLALQELLRHPDDLDKNWRIETSCRYLIDAIQTGTTCRSIIEDHRSKIKDERSTITLCRFPRPVQLTEVVVRDET</sequence>
<dbReference type="Proteomes" id="UP001328107">
    <property type="component" value="Unassembled WGS sequence"/>
</dbReference>
<organism evidence="1 2">
    <name type="scientific">Pristionchus mayeri</name>
    <dbReference type="NCBI Taxonomy" id="1317129"/>
    <lineage>
        <taxon>Eukaryota</taxon>
        <taxon>Metazoa</taxon>
        <taxon>Ecdysozoa</taxon>
        <taxon>Nematoda</taxon>
        <taxon>Chromadorea</taxon>
        <taxon>Rhabditida</taxon>
        <taxon>Rhabditina</taxon>
        <taxon>Diplogasteromorpha</taxon>
        <taxon>Diplogasteroidea</taxon>
        <taxon>Neodiplogasteridae</taxon>
        <taxon>Pristionchus</taxon>
    </lineage>
</organism>
<protein>
    <submittedName>
        <fullName evidence="1">Uncharacterized protein</fullName>
    </submittedName>
</protein>
<dbReference type="EMBL" id="BTRK01000002">
    <property type="protein sequence ID" value="GMR38373.1"/>
    <property type="molecule type" value="Genomic_DNA"/>
</dbReference>
<feature type="non-terminal residue" evidence="1">
    <location>
        <position position="1"/>
    </location>
</feature>
<name>A0AAN5C5M8_9BILA</name>
<reference evidence="2" key="1">
    <citation type="submission" date="2022-10" db="EMBL/GenBank/DDBJ databases">
        <title>Genome assembly of Pristionchus species.</title>
        <authorList>
            <person name="Yoshida K."/>
            <person name="Sommer R.J."/>
        </authorList>
    </citation>
    <scope>NUCLEOTIDE SEQUENCE [LARGE SCALE GENOMIC DNA]</scope>
    <source>
        <strain evidence="2">RS5460</strain>
    </source>
</reference>
<evidence type="ECO:0000313" key="1">
    <source>
        <dbReference type="EMBL" id="GMR38373.1"/>
    </source>
</evidence>
<accession>A0AAN5C5M8</accession>
<feature type="non-terminal residue" evidence="1">
    <location>
        <position position="130"/>
    </location>
</feature>
<evidence type="ECO:0000313" key="2">
    <source>
        <dbReference type="Proteomes" id="UP001328107"/>
    </source>
</evidence>